<dbReference type="Gene3D" id="2.60.40.150">
    <property type="entry name" value="C2 domain"/>
    <property type="match status" value="1"/>
</dbReference>
<dbReference type="AlphaFoldDB" id="A0A816DFS0"/>
<evidence type="ECO:0000259" key="1">
    <source>
        <dbReference type="PROSITE" id="PS50004"/>
    </source>
</evidence>
<comment type="caution">
    <text evidence="2">The sequence shown here is derived from an EMBL/GenBank/DDBJ whole genome shotgun (WGS) entry which is preliminary data.</text>
</comment>
<dbReference type="SUPFAM" id="SSF49562">
    <property type="entry name" value="C2 domain (Calcium/lipid-binding domain, CaLB)"/>
    <property type="match status" value="1"/>
</dbReference>
<gene>
    <name evidence="2" type="ORF">XAT740_LOCUS52608</name>
    <name evidence="3" type="ORF">XAT740_LOCUS53015</name>
</gene>
<evidence type="ECO:0000313" key="4">
    <source>
        <dbReference type="Proteomes" id="UP000663828"/>
    </source>
</evidence>
<accession>A0A816DFS0</accession>
<feature type="domain" description="C2" evidence="1">
    <location>
        <begin position="1"/>
        <end position="117"/>
    </location>
</feature>
<feature type="non-terminal residue" evidence="2">
    <location>
        <position position="129"/>
    </location>
</feature>
<protein>
    <recommendedName>
        <fullName evidence="1">C2 domain-containing protein</fullName>
    </recommendedName>
</protein>
<dbReference type="SMART" id="SM00239">
    <property type="entry name" value="C2"/>
    <property type="match status" value="1"/>
</dbReference>
<proteinExistence type="predicted"/>
<reference evidence="2" key="1">
    <citation type="submission" date="2021-02" db="EMBL/GenBank/DDBJ databases">
        <authorList>
            <person name="Nowell W R."/>
        </authorList>
    </citation>
    <scope>NUCLEOTIDE SEQUENCE</scope>
</reference>
<organism evidence="2 4">
    <name type="scientific">Adineta ricciae</name>
    <name type="common">Rotifer</name>
    <dbReference type="NCBI Taxonomy" id="249248"/>
    <lineage>
        <taxon>Eukaryota</taxon>
        <taxon>Metazoa</taxon>
        <taxon>Spiralia</taxon>
        <taxon>Gnathifera</taxon>
        <taxon>Rotifera</taxon>
        <taxon>Eurotatoria</taxon>
        <taxon>Bdelloidea</taxon>
        <taxon>Adinetida</taxon>
        <taxon>Adinetidae</taxon>
        <taxon>Adineta</taxon>
    </lineage>
</organism>
<dbReference type="PROSITE" id="PS50004">
    <property type="entry name" value="C2"/>
    <property type="match status" value="1"/>
</dbReference>
<dbReference type="InterPro" id="IPR000008">
    <property type="entry name" value="C2_dom"/>
</dbReference>
<sequence>MVVFNGKMILKLIEADDLRATQHSTRYFPANPSTAFLSPYISIDIDDLPLGRTHTKEKTTSPVFNEEFIRDVHSGQQLHFTIFHDAALPPDEFVADCTVKFEKIHDKKSDIWVDLEPAGRIHIAIELQG</sequence>
<dbReference type="EMBL" id="CAJNOR010008930">
    <property type="protein sequence ID" value="CAF1639222.1"/>
    <property type="molecule type" value="Genomic_DNA"/>
</dbReference>
<dbReference type="Proteomes" id="UP000663828">
    <property type="component" value="Unassembled WGS sequence"/>
</dbReference>
<evidence type="ECO:0000313" key="2">
    <source>
        <dbReference type="EMBL" id="CAF1636770.1"/>
    </source>
</evidence>
<keyword evidence="4" id="KW-1185">Reference proteome</keyword>
<evidence type="ECO:0000313" key="3">
    <source>
        <dbReference type="EMBL" id="CAF1639222.1"/>
    </source>
</evidence>
<dbReference type="EMBL" id="CAJNOR010008726">
    <property type="protein sequence ID" value="CAF1636770.1"/>
    <property type="molecule type" value="Genomic_DNA"/>
</dbReference>
<dbReference type="Pfam" id="PF00168">
    <property type="entry name" value="C2"/>
    <property type="match status" value="1"/>
</dbReference>
<dbReference type="InterPro" id="IPR035892">
    <property type="entry name" value="C2_domain_sf"/>
</dbReference>
<name>A0A816DFS0_ADIRI</name>